<organism evidence="2">
    <name type="scientific">hydrothermal vent metagenome</name>
    <dbReference type="NCBI Taxonomy" id="652676"/>
    <lineage>
        <taxon>unclassified sequences</taxon>
        <taxon>metagenomes</taxon>
        <taxon>ecological metagenomes</taxon>
    </lineage>
</organism>
<proteinExistence type="predicted"/>
<dbReference type="AlphaFoldDB" id="A0A3B0QNL0"/>
<dbReference type="EMBL" id="UOEA01000037">
    <property type="protein sequence ID" value="VAV83294.1"/>
    <property type="molecule type" value="Genomic_DNA"/>
</dbReference>
<sequence length="131" mass="15165">MPVTKITKTTLKRLKDIRICKKLSQEHLARGLGVDRTTYIRKEQGLIPITTEEWLKIALTLDEEPAYFFSLSEEGKSLVNVEEAERILLKLYRSLTPEEQQDMANSLRLMLKGIKRKKVKEAVELLTKLSH</sequence>
<dbReference type="InterPro" id="IPR001387">
    <property type="entry name" value="Cro/C1-type_HTH"/>
</dbReference>
<dbReference type="SMART" id="SM00530">
    <property type="entry name" value="HTH_XRE"/>
    <property type="match status" value="1"/>
</dbReference>
<dbReference type="CDD" id="cd00093">
    <property type="entry name" value="HTH_XRE"/>
    <property type="match status" value="1"/>
</dbReference>
<name>A0A3B0QNL0_9ZZZZ</name>
<dbReference type="PROSITE" id="PS50943">
    <property type="entry name" value="HTH_CROC1"/>
    <property type="match status" value="1"/>
</dbReference>
<gene>
    <name evidence="2" type="ORF">MNBD_DELTA01-1530</name>
</gene>
<protein>
    <recommendedName>
        <fullName evidence="1">HTH cro/C1-type domain-containing protein</fullName>
    </recommendedName>
</protein>
<dbReference type="Pfam" id="PF01381">
    <property type="entry name" value="HTH_3"/>
    <property type="match status" value="1"/>
</dbReference>
<accession>A0A3B0QNL0</accession>
<reference evidence="2" key="1">
    <citation type="submission" date="2018-06" db="EMBL/GenBank/DDBJ databases">
        <authorList>
            <person name="Zhirakovskaya E."/>
        </authorList>
    </citation>
    <scope>NUCLEOTIDE SEQUENCE</scope>
</reference>
<feature type="domain" description="HTH cro/C1-type" evidence="1">
    <location>
        <begin position="14"/>
        <end position="68"/>
    </location>
</feature>
<evidence type="ECO:0000259" key="1">
    <source>
        <dbReference type="PROSITE" id="PS50943"/>
    </source>
</evidence>
<dbReference type="InterPro" id="IPR010982">
    <property type="entry name" value="Lambda_DNA-bd_dom_sf"/>
</dbReference>
<dbReference type="Gene3D" id="1.10.260.40">
    <property type="entry name" value="lambda repressor-like DNA-binding domains"/>
    <property type="match status" value="1"/>
</dbReference>
<dbReference type="SUPFAM" id="SSF47413">
    <property type="entry name" value="lambda repressor-like DNA-binding domains"/>
    <property type="match status" value="1"/>
</dbReference>
<dbReference type="GO" id="GO:0003677">
    <property type="term" value="F:DNA binding"/>
    <property type="evidence" value="ECO:0007669"/>
    <property type="project" value="InterPro"/>
</dbReference>
<evidence type="ECO:0000313" key="2">
    <source>
        <dbReference type="EMBL" id="VAV83294.1"/>
    </source>
</evidence>